<protein>
    <submittedName>
        <fullName evidence="4">Uncharacterized protein</fullName>
    </submittedName>
</protein>
<dbReference type="EMBL" id="QXGE01000900">
    <property type="protein sequence ID" value="KAE9301410.1"/>
    <property type="molecule type" value="Genomic_DNA"/>
</dbReference>
<dbReference type="EMBL" id="QXGD01000450">
    <property type="protein sequence ID" value="KAE9239291.1"/>
    <property type="molecule type" value="Genomic_DNA"/>
</dbReference>
<dbReference type="EMBL" id="QXFW01000922">
    <property type="protein sequence ID" value="KAE9000112.1"/>
    <property type="molecule type" value="Genomic_DNA"/>
</dbReference>
<dbReference type="EMBL" id="QXFZ01000584">
    <property type="protein sequence ID" value="KAE9111203.1"/>
    <property type="molecule type" value="Genomic_DNA"/>
</dbReference>
<evidence type="ECO:0000313" key="16">
    <source>
        <dbReference type="Proteomes" id="UP000460718"/>
    </source>
</evidence>
<evidence type="ECO:0000313" key="10">
    <source>
        <dbReference type="Proteomes" id="UP000429523"/>
    </source>
</evidence>
<proteinExistence type="predicted"/>
<dbReference type="Proteomes" id="UP000488956">
    <property type="component" value="Unassembled WGS sequence"/>
</dbReference>
<dbReference type="Proteomes" id="UP000460718">
    <property type="component" value="Unassembled WGS sequence"/>
</dbReference>
<evidence type="ECO:0000313" key="1">
    <source>
        <dbReference type="EMBL" id="KAE8932817.1"/>
    </source>
</evidence>
<dbReference type="EMBL" id="QXGF01001076">
    <property type="protein sequence ID" value="KAE8932817.1"/>
    <property type="molecule type" value="Genomic_DNA"/>
</dbReference>
<dbReference type="Proteomes" id="UP000441208">
    <property type="component" value="Unassembled WGS sequence"/>
</dbReference>
<dbReference type="Proteomes" id="UP000437068">
    <property type="component" value="Unassembled WGS sequence"/>
</dbReference>
<dbReference type="EMBL" id="QXGB01000734">
    <property type="protein sequence ID" value="KAE9205639.1"/>
    <property type="molecule type" value="Genomic_DNA"/>
</dbReference>
<name>A0A6A3S721_9STRA</name>
<dbReference type="AlphaFoldDB" id="A0A6A3S721"/>
<keyword evidence="11" id="KW-1185">Reference proteome</keyword>
<evidence type="ECO:0000313" key="7">
    <source>
        <dbReference type="EMBL" id="KAE9228984.1"/>
    </source>
</evidence>
<dbReference type="Proteomes" id="UP000433483">
    <property type="component" value="Unassembled WGS sequence"/>
</dbReference>
<evidence type="ECO:0000313" key="4">
    <source>
        <dbReference type="EMBL" id="KAE9111203.1"/>
    </source>
</evidence>
<dbReference type="Proteomes" id="UP000429523">
    <property type="component" value="Unassembled WGS sequence"/>
</dbReference>
<evidence type="ECO:0000313" key="17">
    <source>
        <dbReference type="Proteomes" id="UP000476176"/>
    </source>
</evidence>
<evidence type="ECO:0000313" key="8">
    <source>
        <dbReference type="EMBL" id="KAE9239291.1"/>
    </source>
</evidence>
<evidence type="ECO:0000313" key="12">
    <source>
        <dbReference type="Proteomes" id="UP000437068"/>
    </source>
</evidence>
<evidence type="ECO:0000313" key="6">
    <source>
        <dbReference type="EMBL" id="KAE9205639.1"/>
    </source>
</evidence>
<reference evidence="10 11" key="1">
    <citation type="submission" date="2018-08" db="EMBL/GenBank/DDBJ databases">
        <title>Genomic investigation of the strawberry pathogen Phytophthora fragariae indicates pathogenicity is determined by transcriptional variation in three key races.</title>
        <authorList>
            <person name="Adams T.M."/>
            <person name="Armitage A.D."/>
            <person name="Sobczyk M.K."/>
            <person name="Bates H.J."/>
            <person name="Dunwell J.M."/>
            <person name="Nellist C.F."/>
            <person name="Harrison R.J."/>
        </authorList>
    </citation>
    <scope>NUCLEOTIDE SEQUENCE [LARGE SCALE GENOMIC DNA]</scope>
    <source>
        <strain evidence="9 12">A4</strain>
        <strain evidence="8 13">BC-1</strain>
        <strain evidence="7 17">BC-23</strain>
        <strain evidence="6 11">NOV-27</strain>
        <strain evidence="5 14">NOV-5</strain>
        <strain evidence="4 15">NOV-71</strain>
        <strain evidence="1 10">NOV-9</strain>
        <strain evidence="3 18">ONT-3</strain>
        <strain evidence="2 16">SCRP245</strain>
    </source>
</reference>
<evidence type="ECO:0000313" key="5">
    <source>
        <dbReference type="EMBL" id="KAE9137626.1"/>
    </source>
</evidence>
<dbReference type="OrthoDB" id="102172at2759"/>
<evidence type="ECO:0000313" key="13">
    <source>
        <dbReference type="Proteomes" id="UP000440367"/>
    </source>
</evidence>
<evidence type="ECO:0000313" key="14">
    <source>
        <dbReference type="Proteomes" id="UP000440732"/>
    </source>
</evidence>
<accession>A0A6A3S721</accession>
<evidence type="ECO:0000313" key="11">
    <source>
        <dbReference type="Proteomes" id="UP000433483"/>
    </source>
</evidence>
<dbReference type="Proteomes" id="UP000440367">
    <property type="component" value="Unassembled WGS sequence"/>
</dbReference>
<evidence type="ECO:0000313" key="2">
    <source>
        <dbReference type="EMBL" id="KAE9000112.1"/>
    </source>
</evidence>
<dbReference type="Proteomes" id="UP000476176">
    <property type="component" value="Unassembled WGS sequence"/>
</dbReference>
<organism evidence="4 15">
    <name type="scientific">Phytophthora fragariae</name>
    <dbReference type="NCBI Taxonomy" id="53985"/>
    <lineage>
        <taxon>Eukaryota</taxon>
        <taxon>Sar</taxon>
        <taxon>Stramenopiles</taxon>
        <taxon>Oomycota</taxon>
        <taxon>Peronosporomycetes</taxon>
        <taxon>Peronosporales</taxon>
        <taxon>Peronosporaceae</taxon>
        <taxon>Phytophthora</taxon>
    </lineage>
</organism>
<evidence type="ECO:0000313" key="18">
    <source>
        <dbReference type="Proteomes" id="UP000488956"/>
    </source>
</evidence>
<comment type="caution">
    <text evidence="4">The sequence shown here is derived from an EMBL/GenBank/DDBJ whole genome shotgun (WGS) entry which is preliminary data.</text>
</comment>
<dbReference type="EMBL" id="QXFX01000692">
    <property type="protein sequence ID" value="KAE9107020.1"/>
    <property type="molecule type" value="Genomic_DNA"/>
</dbReference>
<gene>
    <name evidence="9" type="ORF">PF001_g14460</name>
    <name evidence="8" type="ORF">PF002_g10349</name>
    <name evidence="7" type="ORF">PF004_g10914</name>
    <name evidence="6" type="ORF">PF005_g13319</name>
    <name evidence="5" type="ORF">PF006_g14138</name>
    <name evidence="4" type="ORF">PF007_g11564</name>
    <name evidence="1" type="ORF">PF009_g17161</name>
    <name evidence="3" type="ORF">PF010_g12422</name>
    <name evidence="2" type="ORF">PF011_g14337</name>
</gene>
<dbReference type="Proteomes" id="UP000440732">
    <property type="component" value="Unassembled WGS sequence"/>
</dbReference>
<sequence length="136" mass="14869">MNKPPITLLSTLASVPTVRCSFDDPKGCKRPIRATHSPVLCAFHRDRADPEDGWAFISREEARLLNILRDKGWTDDALQDVMSLATESRPASPTSSIASLSERADLLRIDAPLSMSDLSCDSMMAVDLPMPGTPTE</sequence>
<evidence type="ECO:0000313" key="3">
    <source>
        <dbReference type="EMBL" id="KAE9107020.1"/>
    </source>
</evidence>
<evidence type="ECO:0000313" key="15">
    <source>
        <dbReference type="Proteomes" id="UP000441208"/>
    </source>
</evidence>
<dbReference type="EMBL" id="QXGA01000873">
    <property type="protein sequence ID" value="KAE9137626.1"/>
    <property type="molecule type" value="Genomic_DNA"/>
</dbReference>
<evidence type="ECO:0000313" key="9">
    <source>
        <dbReference type="EMBL" id="KAE9301410.1"/>
    </source>
</evidence>
<dbReference type="EMBL" id="QXGC01000579">
    <property type="protein sequence ID" value="KAE9228984.1"/>
    <property type="molecule type" value="Genomic_DNA"/>
</dbReference>